<feature type="non-terminal residue" evidence="11">
    <location>
        <position position="164"/>
    </location>
</feature>
<comment type="similarity">
    <text evidence="1">Belongs to the class-I aminoacyl-tRNA synthetase family.</text>
</comment>
<keyword evidence="6" id="KW-0648">Protein biosynthesis</keyword>
<dbReference type="GO" id="GO:0005829">
    <property type="term" value="C:cytosol"/>
    <property type="evidence" value="ECO:0007669"/>
    <property type="project" value="TreeGrafter"/>
</dbReference>
<evidence type="ECO:0000259" key="10">
    <source>
        <dbReference type="Pfam" id="PF00133"/>
    </source>
</evidence>
<sequence length="164" mass="18904">MNPNRAFVVIIPPPNVTGTLHLGHALATTVEDTVCRWHRMQGKAVLFNPGCDHAGIATQVVVEKRLKRERGLTRHDLGREKFVEEVWQWKNEYVLFKKGEVIYDQLRKLGAGVDWDRACFMMDPKITRAVVHAFIELHERGIIYRSNRLVNWSCVLRSAISDIE</sequence>
<evidence type="ECO:0000313" key="12">
    <source>
        <dbReference type="Proteomes" id="UP000271098"/>
    </source>
</evidence>
<dbReference type="EC" id="6.1.1.9" evidence="2"/>
<dbReference type="PANTHER" id="PTHR11946">
    <property type="entry name" value="VALYL-TRNA SYNTHETASES"/>
    <property type="match status" value="1"/>
</dbReference>
<reference evidence="11 12" key="1">
    <citation type="submission" date="2018-11" db="EMBL/GenBank/DDBJ databases">
        <authorList>
            <consortium name="Pathogen Informatics"/>
        </authorList>
    </citation>
    <scope>NUCLEOTIDE SEQUENCE [LARGE SCALE GENOMIC DNA]</scope>
</reference>
<protein>
    <recommendedName>
        <fullName evidence="2">valine--tRNA ligase</fullName>
        <ecNumber evidence="2">6.1.1.9</ecNumber>
    </recommendedName>
    <alternativeName>
        <fullName evidence="8">Valyl-tRNA synthetase</fullName>
    </alternativeName>
</protein>
<name>A0A3P7MUY6_9BILA</name>
<dbReference type="GO" id="GO:0005524">
    <property type="term" value="F:ATP binding"/>
    <property type="evidence" value="ECO:0007669"/>
    <property type="project" value="UniProtKB-KW"/>
</dbReference>
<dbReference type="Proteomes" id="UP000271098">
    <property type="component" value="Unassembled WGS sequence"/>
</dbReference>
<evidence type="ECO:0000256" key="8">
    <source>
        <dbReference type="ARBA" id="ARBA00029936"/>
    </source>
</evidence>
<feature type="domain" description="Aminoacyl-tRNA synthetase class Ia" evidence="10">
    <location>
        <begin position="4"/>
        <end position="164"/>
    </location>
</feature>
<keyword evidence="7" id="KW-0030">Aminoacyl-tRNA synthetase</keyword>
<keyword evidence="4" id="KW-0547">Nucleotide-binding</keyword>
<organism evidence="11 12">
    <name type="scientific">Gongylonema pulchrum</name>
    <dbReference type="NCBI Taxonomy" id="637853"/>
    <lineage>
        <taxon>Eukaryota</taxon>
        <taxon>Metazoa</taxon>
        <taxon>Ecdysozoa</taxon>
        <taxon>Nematoda</taxon>
        <taxon>Chromadorea</taxon>
        <taxon>Rhabditida</taxon>
        <taxon>Spirurina</taxon>
        <taxon>Spiruromorpha</taxon>
        <taxon>Spiruroidea</taxon>
        <taxon>Gongylonematidae</taxon>
        <taxon>Gongylonema</taxon>
    </lineage>
</organism>
<evidence type="ECO:0000313" key="11">
    <source>
        <dbReference type="EMBL" id="VDN27723.1"/>
    </source>
</evidence>
<accession>A0A3P7MUY6</accession>
<dbReference type="GO" id="GO:0004832">
    <property type="term" value="F:valine-tRNA ligase activity"/>
    <property type="evidence" value="ECO:0007669"/>
    <property type="project" value="UniProtKB-EC"/>
</dbReference>
<dbReference type="Gene3D" id="3.40.50.620">
    <property type="entry name" value="HUPs"/>
    <property type="match status" value="1"/>
</dbReference>
<dbReference type="OrthoDB" id="629407at2759"/>
<evidence type="ECO:0000256" key="1">
    <source>
        <dbReference type="ARBA" id="ARBA00005594"/>
    </source>
</evidence>
<gene>
    <name evidence="11" type="ORF">GPUH_LOCUS16357</name>
</gene>
<evidence type="ECO:0000256" key="9">
    <source>
        <dbReference type="ARBA" id="ARBA00047552"/>
    </source>
</evidence>
<keyword evidence="3" id="KW-0436">Ligase</keyword>
<dbReference type="Pfam" id="PF00133">
    <property type="entry name" value="tRNA-synt_1"/>
    <property type="match status" value="1"/>
</dbReference>
<evidence type="ECO:0000256" key="3">
    <source>
        <dbReference type="ARBA" id="ARBA00022598"/>
    </source>
</evidence>
<evidence type="ECO:0000256" key="4">
    <source>
        <dbReference type="ARBA" id="ARBA00022741"/>
    </source>
</evidence>
<dbReference type="InterPro" id="IPR001412">
    <property type="entry name" value="aa-tRNA-synth_I_CS"/>
</dbReference>
<dbReference type="SUPFAM" id="SSF52374">
    <property type="entry name" value="Nucleotidylyl transferase"/>
    <property type="match status" value="1"/>
</dbReference>
<evidence type="ECO:0000256" key="6">
    <source>
        <dbReference type="ARBA" id="ARBA00022917"/>
    </source>
</evidence>
<dbReference type="FunFam" id="3.40.50.620:FF:000020">
    <property type="entry name" value="Valine--tRNA ligase, mitochondrial"/>
    <property type="match status" value="1"/>
</dbReference>
<dbReference type="InterPro" id="IPR014729">
    <property type="entry name" value="Rossmann-like_a/b/a_fold"/>
</dbReference>
<dbReference type="InterPro" id="IPR002303">
    <property type="entry name" value="Valyl-tRNA_ligase"/>
</dbReference>
<dbReference type="PROSITE" id="PS00178">
    <property type="entry name" value="AA_TRNA_LIGASE_I"/>
    <property type="match status" value="1"/>
</dbReference>
<dbReference type="PANTHER" id="PTHR11946:SF109">
    <property type="entry name" value="VALINE--TRNA LIGASE"/>
    <property type="match status" value="1"/>
</dbReference>
<evidence type="ECO:0000256" key="2">
    <source>
        <dbReference type="ARBA" id="ARBA00013169"/>
    </source>
</evidence>
<dbReference type="GO" id="GO:0006438">
    <property type="term" value="P:valyl-tRNA aminoacylation"/>
    <property type="evidence" value="ECO:0007669"/>
    <property type="project" value="InterPro"/>
</dbReference>
<dbReference type="AlphaFoldDB" id="A0A3P7MUY6"/>
<keyword evidence="12" id="KW-1185">Reference proteome</keyword>
<dbReference type="InterPro" id="IPR002300">
    <property type="entry name" value="aa-tRNA-synth_Ia"/>
</dbReference>
<dbReference type="EMBL" id="UYRT01083641">
    <property type="protein sequence ID" value="VDN27723.1"/>
    <property type="molecule type" value="Genomic_DNA"/>
</dbReference>
<comment type="catalytic activity">
    <reaction evidence="9">
        <text>tRNA(Val) + L-valine + ATP = L-valyl-tRNA(Val) + AMP + diphosphate</text>
        <dbReference type="Rhea" id="RHEA:10704"/>
        <dbReference type="Rhea" id="RHEA-COMP:9672"/>
        <dbReference type="Rhea" id="RHEA-COMP:9708"/>
        <dbReference type="ChEBI" id="CHEBI:30616"/>
        <dbReference type="ChEBI" id="CHEBI:33019"/>
        <dbReference type="ChEBI" id="CHEBI:57762"/>
        <dbReference type="ChEBI" id="CHEBI:78442"/>
        <dbReference type="ChEBI" id="CHEBI:78537"/>
        <dbReference type="ChEBI" id="CHEBI:456215"/>
        <dbReference type="EC" id="6.1.1.9"/>
    </reaction>
</comment>
<proteinExistence type="inferred from homology"/>
<evidence type="ECO:0000256" key="7">
    <source>
        <dbReference type="ARBA" id="ARBA00023146"/>
    </source>
</evidence>
<evidence type="ECO:0000256" key="5">
    <source>
        <dbReference type="ARBA" id="ARBA00022840"/>
    </source>
</evidence>
<keyword evidence="5" id="KW-0067">ATP-binding</keyword>